<feature type="region of interest" description="Disordered" evidence="1">
    <location>
        <begin position="158"/>
        <end position="221"/>
    </location>
</feature>
<evidence type="ECO:0000256" key="1">
    <source>
        <dbReference type="SAM" id="MobiDB-lite"/>
    </source>
</evidence>
<evidence type="ECO:0000313" key="3">
    <source>
        <dbReference type="Proteomes" id="UP001219525"/>
    </source>
</evidence>
<evidence type="ECO:0000313" key="2">
    <source>
        <dbReference type="EMBL" id="KAJ7220074.1"/>
    </source>
</evidence>
<name>A0AAD6YIN4_9AGAR</name>
<organism evidence="2 3">
    <name type="scientific">Mycena pura</name>
    <dbReference type="NCBI Taxonomy" id="153505"/>
    <lineage>
        <taxon>Eukaryota</taxon>
        <taxon>Fungi</taxon>
        <taxon>Dikarya</taxon>
        <taxon>Basidiomycota</taxon>
        <taxon>Agaricomycotina</taxon>
        <taxon>Agaricomycetes</taxon>
        <taxon>Agaricomycetidae</taxon>
        <taxon>Agaricales</taxon>
        <taxon>Marasmiineae</taxon>
        <taxon>Mycenaceae</taxon>
        <taxon>Mycena</taxon>
    </lineage>
</organism>
<dbReference type="AlphaFoldDB" id="A0AAD6YIN4"/>
<dbReference type="Proteomes" id="UP001219525">
    <property type="component" value="Unassembled WGS sequence"/>
</dbReference>
<proteinExistence type="predicted"/>
<comment type="caution">
    <text evidence="2">The sequence shown here is derived from an EMBL/GenBank/DDBJ whole genome shotgun (WGS) entry which is preliminary data.</text>
</comment>
<reference evidence="2" key="1">
    <citation type="submission" date="2023-03" db="EMBL/GenBank/DDBJ databases">
        <title>Massive genome expansion in bonnet fungi (Mycena s.s.) driven by repeated elements and novel gene families across ecological guilds.</title>
        <authorList>
            <consortium name="Lawrence Berkeley National Laboratory"/>
            <person name="Harder C.B."/>
            <person name="Miyauchi S."/>
            <person name="Viragh M."/>
            <person name="Kuo A."/>
            <person name="Thoen E."/>
            <person name="Andreopoulos B."/>
            <person name="Lu D."/>
            <person name="Skrede I."/>
            <person name="Drula E."/>
            <person name="Henrissat B."/>
            <person name="Morin E."/>
            <person name="Kohler A."/>
            <person name="Barry K."/>
            <person name="LaButti K."/>
            <person name="Morin E."/>
            <person name="Salamov A."/>
            <person name="Lipzen A."/>
            <person name="Mereny Z."/>
            <person name="Hegedus B."/>
            <person name="Baldrian P."/>
            <person name="Stursova M."/>
            <person name="Weitz H."/>
            <person name="Taylor A."/>
            <person name="Grigoriev I.V."/>
            <person name="Nagy L.G."/>
            <person name="Martin F."/>
            <person name="Kauserud H."/>
        </authorList>
    </citation>
    <scope>NUCLEOTIDE SEQUENCE</scope>
    <source>
        <strain evidence="2">9144</strain>
    </source>
</reference>
<accession>A0AAD6YIN4</accession>
<protein>
    <submittedName>
        <fullName evidence="2">Uncharacterized protein</fullName>
    </submittedName>
</protein>
<keyword evidence="3" id="KW-1185">Reference proteome</keyword>
<gene>
    <name evidence="2" type="ORF">GGX14DRAFT_559883</name>
</gene>
<sequence>MTLRHALTSAPCNVSAIVYTLQTTYLRACRFVPISSTSAYRRPQHERPYEVVVFGTFTPVLLLWLSEMEAAADVPGTHAPVLLLSFSETEAVADGAFLRATLRQSHLLPILYALERYRVIDVMVALVPGGTRLERGWTSARTVSLVRLRTLLPAHLAAGRRTRSSPSVQRFPDSKPDDAGVVVGDPGGGGTGLAHSAPAEPRPFRISTMASPGLRPTLSCG</sequence>
<dbReference type="EMBL" id="JARJCW010000010">
    <property type="protein sequence ID" value="KAJ7220074.1"/>
    <property type="molecule type" value="Genomic_DNA"/>
</dbReference>